<evidence type="ECO:0000256" key="4">
    <source>
        <dbReference type="SAM" id="MobiDB-lite"/>
    </source>
</evidence>
<organism evidence="7 8">
    <name type="scientific">Trematosphaeria pertusa</name>
    <dbReference type="NCBI Taxonomy" id="390896"/>
    <lineage>
        <taxon>Eukaryota</taxon>
        <taxon>Fungi</taxon>
        <taxon>Dikarya</taxon>
        <taxon>Ascomycota</taxon>
        <taxon>Pezizomycotina</taxon>
        <taxon>Dothideomycetes</taxon>
        <taxon>Pleosporomycetidae</taxon>
        <taxon>Pleosporales</taxon>
        <taxon>Massarineae</taxon>
        <taxon>Trematosphaeriaceae</taxon>
        <taxon>Trematosphaeria</taxon>
    </lineage>
</organism>
<evidence type="ECO:0000259" key="5">
    <source>
        <dbReference type="Pfam" id="PF17034"/>
    </source>
</evidence>
<keyword evidence="8" id="KW-1185">Reference proteome</keyword>
<accession>A0A6A6IEL7</accession>
<dbReference type="CDD" id="cd16691">
    <property type="entry name" value="mRING-H2-C3H3C2_Mio"/>
    <property type="match status" value="1"/>
</dbReference>
<dbReference type="InterPro" id="IPR031488">
    <property type="entry name" value="Zn_ribbon_mio"/>
</dbReference>
<dbReference type="RefSeq" id="XP_033684028.1">
    <property type="nucleotide sequence ID" value="XM_033821908.1"/>
</dbReference>
<evidence type="ECO:0000313" key="7">
    <source>
        <dbReference type="EMBL" id="KAF2249024.1"/>
    </source>
</evidence>
<dbReference type="GO" id="GO:1904263">
    <property type="term" value="P:positive regulation of TORC1 signaling"/>
    <property type="evidence" value="ECO:0007669"/>
    <property type="project" value="TreeGrafter"/>
</dbReference>
<protein>
    <submittedName>
        <fullName evidence="7">Uncharacterized protein</fullName>
    </submittedName>
</protein>
<dbReference type="AlphaFoldDB" id="A0A6A6IEL7"/>
<evidence type="ECO:0000259" key="6">
    <source>
        <dbReference type="Pfam" id="PF21719"/>
    </source>
</evidence>
<dbReference type="PANTHER" id="PTHR16453">
    <property type="entry name" value="WD40 DOMAIN-CONTAINING PROTEIN MIO FAMILY MEMBER"/>
    <property type="match status" value="1"/>
</dbReference>
<dbReference type="InterPro" id="IPR049092">
    <property type="entry name" value="MIOS_a-sol"/>
</dbReference>
<proteinExistence type="inferred from homology"/>
<dbReference type="Pfam" id="PF17034">
    <property type="entry name" value="zinc_ribbon_16"/>
    <property type="match status" value="1"/>
</dbReference>
<gene>
    <name evidence="7" type="ORF">BU26DRAFT_310649</name>
</gene>
<keyword evidence="2" id="KW-0853">WD repeat</keyword>
<dbReference type="GeneID" id="54575238"/>
<reference evidence="7" key="1">
    <citation type="journal article" date="2020" name="Stud. Mycol.">
        <title>101 Dothideomycetes genomes: a test case for predicting lifestyles and emergence of pathogens.</title>
        <authorList>
            <person name="Haridas S."/>
            <person name="Albert R."/>
            <person name="Binder M."/>
            <person name="Bloem J."/>
            <person name="Labutti K."/>
            <person name="Salamov A."/>
            <person name="Andreopoulos B."/>
            <person name="Baker S."/>
            <person name="Barry K."/>
            <person name="Bills G."/>
            <person name="Bluhm B."/>
            <person name="Cannon C."/>
            <person name="Castanera R."/>
            <person name="Culley D."/>
            <person name="Daum C."/>
            <person name="Ezra D."/>
            <person name="Gonzalez J."/>
            <person name="Henrissat B."/>
            <person name="Kuo A."/>
            <person name="Liang C."/>
            <person name="Lipzen A."/>
            <person name="Lutzoni F."/>
            <person name="Magnuson J."/>
            <person name="Mondo S."/>
            <person name="Nolan M."/>
            <person name="Ohm R."/>
            <person name="Pangilinan J."/>
            <person name="Park H.-J."/>
            <person name="Ramirez L."/>
            <person name="Alfaro M."/>
            <person name="Sun H."/>
            <person name="Tritt A."/>
            <person name="Yoshinaga Y."/>
            <person name="Zwiers L.-H."/>
            <person name="Turgeon B."/>
            <person name="Goodwin S."/>
            <person name="Spatafora J."/>
            <person name="Crous P."/>
            <person name="Grigoriev I."/>
        </authorList>
    </citation>
    <scope>NUCLEOTIDE SEQUENCE</scope>
    <source>
        <strain evidence="7">CBS 122368</strain>
    </source>
</reference>
<evidence type="ECO:0000256" key="2">
    <source>
        <dbReference type="ARBA" id="ARBA00022574"/>
    </source>
</evidence>
<feature type="region of interest" description="Disordered" evidence="4">
    <location>
        <begin position="857"/>
        <end position="878"/>
    </location>
</feature>
<dbReference type="Proteomes" id="UP000800094">
    <property type="component" value="Unassembled WGS sequence"/>
</dbReference>
<dbReference type="InterPro" id="IPR036322">
    <property type="entry name" value="WD40_repeat_dom_sf"/>
</dbReference>
<evidence type="ECO:0000256" key="3">
    <source>
        <dbReference type="ARBA" id="ARBA00022737"/>
    </source>
</evidence>
<feature type="domain" description="GATOR2 complex protein MIO zinc-ribbon like" evidence="5">
    <location>
        <begin position="877"/>
        <end position="960"/>
    </location>
</feature>
<evidence type="ECO:0000313" key="8">
    <source>
        <dbReference type="Proteomes" id="UP000800094"/>
    </source>
</evidence>
<dbReference type="Gene3D" id="2.130.10.10">
    <property type="entry name" value="YVTN repeat-like/Quinoprotein amine dehydrogenase"/>
    <property type="match status" value="1"/>
</dbReference>
<dbReference type="InterPro" id="IPR015943">
    <property type="entry name" value="WD40/YVTN_repeat-like_dom_sf"/>
</dbReference>
<dbReference type="PANTHER" id="PTHR16453:SF9">
    <property type="entry name" value="GATOR COMPLEX PROTEIN MIOS"/>
    <property type="match status" value="1"/>
</dbReference>
<evidence type="ECO:0000256" key="1">
    <source>
        <dbReference type="ARBA" id="ARBA00009713"/>
    </source>
</evidence>
<keyword evidence="3" id="KW-0677">Repeat</keyword>
<dbReference type="GO" id="GO:0005737">
    <property type="term" value="C:cytoplasm"/>
    <property type="evidence" value="ECO:0007669"/>
    <property type="project" value="TreeGrafter"/>
</dbReference>
<name>A0A6A6IEL7_9PLEO</name>
<dbReference type="EMBL" id="ML987195">
    <property type="protein sequence ID" value="KAF2249024.1"/>
    <property type="molecule type" value="Genomic_DNA"/>
</dbReference>
<feature type="domain" description="MIOS-like alpha-solenoid" evidence="6">
    <location>
        <begin position="479"/>
        <end position="713"/>
    </location>
</feature>
<dbReference type="SUPFAM" id="SSF50978">
    <property type="entry name" value="WD40 repeat-like"/>
    <property type="match status" value="1"/>
</dbReference>
<sequence>MEAAIRWSPHATQHTPRFLVIDVAGNRLRLCQVDKFEKSKVKYKQICLRDKLPNYTAFDWSKRDETIVGIGSASGEAVILQIDPDRPQQEYMHAFPIRHQRKCNSIAFSLKNFVATGLDRVRNDVCLNIYDLNNPNLTSSSEPYKKLASSEAISSIKFFSGQPDTLVAGVSRQCIRIYDLRDSATSGVAQYPTRQVHNIAIDPLDENYFISAGTTGDPTVSVWDQRFVKQRNTGDSATSGSVLEFRPIVDNSHSATIWSLRYCGTKKGTFGVLANTGEFKIIELAQHSHRLEPHQNSNSGPYAQSWVSQHYTKISHNLRYPWYDERHRQAEQTRVVAYDFMAVGSPFTGPCAVGLYPNRDVEVFKSPPPAPRISVTALEEIYKDRTIIARPSQRQGTVAEDLIELQNKALSEQLNIKPEPRDSLNGRLDKLNIDHPHQSIPPQSATQSSRQVHEDVLTLAYPDVKIPLPDYLKVLQTQKRRCQEGYNLDCRKNKAIVANDPWLVEAWNLVERMDAHAWGDGMVGAGLDLKYLGVASIWANELTMYDQRLIDPDTETSEAIMVEAVKDICEHKEFPPFSGISTQFPDNRQLCLSLCGWNLSKVGLRERCSMLIDGGQYYKAIGLAVFQGYKDVALDILKETIRQKQLENIGLGAVIACDSVNEDQRHLCAWMADMTDEPYLKGLLAYFISGDWTTVVEMTQVSLTDRVGVALKYLPDEKLTHFLRLCTQETIAYGNIEGLLLTGLTNRAMDLLEHYIAKFGDLQSSVLILSRACPLYIQDPRWTLWKDMYLNQMQVWRTFLERTHYIKEHNLRCVSREGRSINKPSSPSLVLRCSRCQQNLALRKDPKSTRQYLVPVSASASKHHTGPQPRPHPPKGATSSPALACPNCNMQMPRCGICMMWLGSPDPAKVGAAQTLKEEDLEARLMVFCMSCAHGFHGHHARDWFARHAMCPVPDCQCMCGLLK</sequence>
<dbReference type="OrthoDB" id="341486at2759"/>
<dbReference type="Pfam" id="PF21719">
    <property type="entry name" value="MIOS_a-sol"/>
    <property type="match status" value="1"/>
</dbReference>
<comment type="similarity">
    <text evidence="1">Belongs to the WD repeat mio family.</text>
</comment>
<dbReference type="InterPro" id="IPR037593">
    <property type="entry name" value="MIOS/Sea4"/>
</dbReference>